<evidence type="ECO:0000313" key="1">
    <source>
        <dbReference type="EMBL" id="KAK1862742.1"/>
    </source>
</evidence>
<evidence type="ECO:0000313" key="2">
    <source>
        <dbReference type="Proteomes" id="UP000798662"/>
    </source>
</evidence>
<organism evidence="1 2">
    <name type="scientific">Pyropia yezoensis</name>
    <name type="common">Susabi-nori</name>
    <name type="synonym">Porphyra yezoensis</name>
    <dbReference type="NCBI Taxonomy" id="2788"/>
    <lineage>
        <taxon>Eukaryota</taxon>
        <taxon>Rhodophyta</taxon>
        <taxon>Bangiophyceae</taxon>
        <taxon>Bangiales</taxon>
        <taxon>Bangiaceae</taxon>
        <taxon>Pyropia</taxon>
    </lineage>
</organism>
<dbReference type="Proteomes" id="UP000798662">
    <property type="component" value="Chromosome 2"/>
</dbReference>
<sequence length="482" mass="51578">MARAGHPPVAMRRPVEAADGSVGVASASAMVAPAPAGASRRRHPQLPRRTRLPSRTADYRRLVPHLPVLLAAVVLAALAASASLPTVTAAGGVAAAASDDLSAQSTEQLLALQEDLKGKIAVADETVENLKTSTADLRKQQAQLTDEADQLLGAAEWEKTEYSAREKELADAKADVLAKQAAMTEMLAKVEALKGQIGSLQSTLGVLEKERSATEARYAAPTLANVLDHKAAQWGSVSRGVYNKTMTNIVPAFNSASEQASELRQRIYRSSRGGAIAASILVYGFALLSLAGCLRVWKRVRGNLTVARLLFVGDAFCAAFWGVVLVVYVGLGADPLLVLHERTPGLFFVFQLASLCGYVGYVLLRVVVLAAHLTLSALGELLSVIIVGHHFYIRIFTPAVTDAYVHGSAVYYVCYGWLFAAFAYSRIHEWAPLRQVRGEKLGGLTSLRVAWRRFTRSSIPDGEVDPSVQGVDEDLGGGDHNA</sequence>
<accession>A0ACC3BXV1</accession>
<comment type="caution">
    <text evidence="1">The sequence shown here is derived from an EMBL/GenBank/DDBJ whole genome shotgun (WGS) entry which is preliminary data.</text>
</comment>
<name>A0ACC3BXV1_PYRYE</name>
<proteinExistence type="predicted"/>
<keyword evidence="2" id="KW-1185">Reference proteome</keyword>
<protein>
    <submittedName>
        <fullName evidence="1">Uncharacterized protein</fullName>
    </submittedName>
</protein>
<reference evidence="1" key="1">
    <citation type="submission" date="2019-11" db="EMBL/GenBank/DDBJ databases">
        <title>Nori genome reveals adaptations in red seaweeds to the harsh intertidal environment.</title>
        <authorList>
            <person name="Wang D."/>
            <person name="Mao Y."/>
        </authorList>
    </citation>
    <scope>NUCLEOTIDE SEQUENCE</scope>
    <source>
        <tissue evidence="1">Gametophyte</tissue>
    </source>
</reference>
<dbReference type="EMBL" id="CM020619">
    <property type="protein sequence ID" value="KAK1862742.1"/>
    <property type="molecule type" value="Genomic_DNA"/>
</dbReference>
<gene>
    <name evidence="1" type="ORF">I4F81_005309</name>
</gene>